<organism evidence="3 4">
    <name type="scientific">Altererythrobacter litoralis</name>
    <dbReference type="NCBI Taxonomy" id="3113904"/>
    <lineage>
        <taxon>Bacteria</taxon>
        <taxon>Pseudomonadati</taxon>
        <taxon>Pseudomonadota</taxon>
        <taxon>Alphaproteobacteria</taxon>
        <taxon>Sphingomonadales</taxon>
        <taxon>Erythrobacteraceae</taxon>
        <taxon>Altererythrobacter</taxon>
    </lineage>
</organism>
<feature type="chain" id="PRO_5045333438" description="Ferrochelatase" evidence="2">
    <location>
        <begin position="24"/>
        <end position="71"/>
    </location>
</feature>
<evidence type="ECO:0000313" key="3">
    <source>
        <dbReference type="EMBL" id="MEE1877368.1"/>
    </source>
</evidence>
<name>A0ABU7GE44_9SPHN</name>
<sequence>MKIRTIAAAAAAVVSLATAPAIAEVSYARASAPVEGESEIGGGMLVAALVLAGIIAGIVIAAGDDNKPVSP</sequence>
<feature type="signal peptide" evidence="2">
    <location>
        <begin position="1"/>
        <end position="23"/>
    </location>
</feature>
<dbReference type="EMBL" id="JAZDQV010000005">
    <property type="protein sequence ID" value="MEE1877368.1"/>
    <property type="molecule type" value="Genomic_DNA"/>
</dbReference>
<keyword evidence="2" id="KW-0732">Signal</keyword>
<comment type="caution">
    <text evidence="3">The sequence shown here is derived from an EMBL/GenBank/DDBJ whole genome shotgun (WGS) entry which is preliminary data.</text>
</comment>
<evidence type="ECO:0000256" key="2">
    <source>
        <dbReference type="SAM" id="SignalP"/>
    </source>
</evidence>
<gene>
    <name evidence="3" type="ORF">VRS74_06675</name>
</gene>
<keyword evidence="1" id="KW-0812">Transmembrane</keyword>
<proteinExistence type="predicted"/>
<protein>
    <recommendedName>
        <fullName evidence="5">Ferrochelatase</fullName>
    </recommendedName>
</protein>
<reference evidence="3 4" key="1">
    <citation type="submission" date="2024-01" db="EMBL/GenBank/DDBJ databases">
        <title>The genome sequence of Erythrobacteraceae sp. strain 1XM1-14.</title>
        <authorList>
            <person name="Liu Y."/>
        </authorList>
    </citation>
    <scope>NUCLEOTIDE SEQUENCE [LARGE SCALE GENOMIC DNA]</scope>
    <source>
        <strain evidence="3 4">1XM1-14</strain>
    </source>
</reference>
<evidence type="ECO:0000256" key="1">
    <source>
        <dbReference type="SAM" id="Phobius"/>
    </source>
</evidence>
<keyword evidence="1" id="KW-1133">Transmembrane helix</keyword>
<dbReference type="Proteomes" id="UP001343492">
    <property type="component" value="Unassembled WGS sequence"/>
</dbReference>
<dbReference type="RefSeq" id="WP_354144473.1">
    <property type="nucleotide sequence ID" value="NZ_JAZDQV010000005.1"/>
</dbReference>
<feature type="transmembrane region" description="Helical" evidence="1">
    <location>
        <begin position="40"/>
        <end position="62"/>
    </location>
</feature>
<accession>A0ABU7GE44</accession>
<keyword evidence="4" id="KW-1185">Reference proteome</keyword>
<evidence type="ECO:0008006" key="5">
    <source>
        <dbReference type="Google" id="ProtNLM"/>
    </source>
</evidence>
<evidence type="ECO:0000313" key="4">
    <source>
        <dbReference type="Proteomes" id="UP001343492"/>
    </source>
</evidence>
<keyword evidence="1" id="KW-0472">Membrane</keyword>